<evidence type="ECO:0000256" key="1">
    <source>
        <dbReference type="SAM" id="MobiDB-lite"/>
    </source>
</evidence>
<feature type="region of interest" description="Disordered" evidence="1">
    <location>
        <begin position="70"/>
        <end position="113"/>
    </location>
</feature>
<feature type="compositionally biased region" description="Basic and acidic residues" evidence="1">
    <location>
        <begin position="1"/>
        <end position="10"/>
    </location>
</feature>
<accession>A0A0E0NIG6</accession>
<feature type="compositionally biased region" description="Basic and acidic residues" evidence="1">
    <location>
        <begin position="71"/>
        <end position="87"/>
    </location>
</feature>
<dbReference type="HOGENOM" id="CLU_2137593_0_0_1"/>
<protein>
    <submittedName>
        <fullName evidence="2">Uncharacterized protein</fullName>
    </submittedName>
</protein>
<feature type="compositionally biased region" description="Polar residues" evidence="1">
    <location>
        <begin position="101"/>
        <end position="113"/>
    </location>
</feature>
<proteinExistence type="predicted"/>
<dbReference type="AlphaFoldDB" id="A0A0E0NIG6"/>
<name>A0A0E0NIG6_ORYRU</name>
<dbReference type="EnsemblPlants" id="ORUFI02G27340.1">
    <property type="protein sequence ID" value="ORUFI02G27340.1"/>
    <property type="gene ID" value="ORUFI02G27340"/>
</dbReference>
<reference evidence="3" key="1">
    <citation type="submission" date="2013-06" db="EMBL/GenBank/DDBJ databases">
        <authorList>
            <person name="Zhao Q."/>
        </authorList>
    </citation>
    <scope>NUCLEOTIDE SEQUENCE</scope>
    <source>
        <strain evidence="3">cv. W1943</strain>
    </source>
</reference>
<dbReference type="Proteomes" id="UP000008022">
    <property type="component" value="Unassembled WGS sequence"/>
</dbReference>
<dbReference type="Gramene" id="ORUFI02G27340.1">
    <property type="protein sequence ID" value="ORUFI02G27340.1"/>
    <property type="gene ID" value="ORUFI02G27340"/>
</dbReference>
<keyword evidence="3" id="KW-1185">Reference proteome</keyword>
<organism evidence="2 3">
    <name type="scientific">Oryza rufipogon</name>
    <name type="common">Brownbeard rice</name>
    <name type="synonym">Asian wild rice</name>
    <dbReference type="NCBI Taxonomy" id="4529"/>
    <lineage>
        <taxon>Eukaryota</taxon>
        <taxon>Viridiplantae</taxon>
        <taxon>Streptophyta</taxon>
        <taxon>Embryophyta</taxon>
        <taxon>Tracheophyta</taxon>
        <taxon>Spermatophyta</taxon>
        <taxon>Magnoliopsida</taxon>
        <taxon>Liliopsida</taxon>
        <taxon>Poales</taxon>
        <taxon>Poaceae</taxon>
        <taxon>BOP clade</taxon>
        <taxon>Oryzoideae</taxon>
        <taxon>Oryzeae</taxon>
        <taxon>Oryzinae</taxon>
        <taxon>Oryza</taxon>
    </lineage>
</organism>
<sequence>MGGRPTERSWTRKAGAAGMGGSRRERSWAVALRQRHHRARPAVPIPHPRRWCMGRRAGWSVRAAMGGVINELDRPPDREELEADGRCGGHGRRSRCWQGDSPGSTSAADSPAS</sequence>
<evidence type="ECO:0000313" key="2">
    <source>
        <dbReference type="EnsemblPlants" id="ORUFI02G27340.1"/>
    </source>
</evidence>
<feature type="region of interest" description="Disordered" evidence="1">
    <location>
        <begin position="1"/>
        <end position="27"/>
    </location>
</feature>
<evidence type="ECO:0000313" key="3">
    <source>
        <dbReference type="Proteomes" id="UP000008022"/>
    </source>
</evidence>
<reference evidence="2" key="2">
    <citation type="submission" date="2015-06" db="UniProtKB">
        <authorList>
            <consortium name="EnsemblPlants"/>
        </authorList>
    </citation>
    <scope>IDENTIFICATION</scope>
</reference>